<comment type="caution">
    <text evidence="2">The sequence shown here is derived from an EMBL/GenBank/DDBJ whole genome shotgun (WGS) entry which is preliminary data.</text>
</comment>
<dbReference type="InterPro" id="IPR011989">
    <property type="entry name" value="ARM-like"/>
</dbReference>
<proteinExistence type="predicted"/>
<feature type="domain" description="F-box" evidence="1">
    <location>
        <begin position="1"/>
        <end position="48"/>
    </location>
</feature>
<dbReference type="EMBL" id="ADBJ01000008">
    <property type="protein sequence ID" value="EFA84591.1"/>
    <property type="molecule type" value="Genomic_DNA"/>
</dbReference>
<dbReference type="SMART" id="SM00256">
    <property type="entry name" value="FBOX"/>
    <property type="match status" value="1"/>
</dbReference>
<dbReference type="Pfam" id="PF12937">
    <property type="entry name" value="F-box-like"/>
    <property type="match status" value="1"/>
</dbReference>
<dbReference type="SUPFAM" id="SSF81383">
    <property type="entry name" value="F-box domain"/>
    <property type="match status" value="1"/>
</dbReference>
<sequence>MDQLPNEILSTIFKQLSSRDLLSIQHSSHQMESIVDSCNHWDSIYQKFCPRVFNSALPQHKQHLKFLVIRFHPWGYQNEFLWLVKSLDSFKDSNIRFTIIHVMHEYLNQLNQQAKQDIISYLQPSEFIEQLIRISNDYKNFNHFSNHTFYYNSLNYILEIIMKLMEIYNESIKVYKFLNWIMSHLNDDNISDGLKEVILNIVYASIKMSPELIGSIYFNERMKELMAQNNTIFHNRVLEIIDRIISLKFDKYIQSDLIASIIPKVYDQSLDLRVDTLKTIEKLSRNLNLVSMLFKLGTIEILTQLLNETSNLSLIRIVIGIIINMTNDKATIGSLVENGIIPLLLQLLKYYPTDLMIQYNTIKVYSILTVSSNLQEAIIASGALKYIQSASRRFPEHQDSINELFLFLNRKKNSLNL</sequence>
<dbReference type="RefSeq" id="XP_020436704.1">
    <property type="nucleotide sequence ID" value="XM_020572587.1"/>
</dbReference>
<organism evidence="2 3">
    <name type="scientific">Heterostelium pallidum (strain ATCC 26659 / Pp 5 / PN500)</name>
    <name type="common">Cellular slime mold</name>
    <name type="synonym">Polysphondylium pallidum</name>
    <dbReference type="NCBI Taxonomy" id="670386"/>
    <lineage>
        <taxon>Eukaryota</taxon>
        <taxon>Amoebozoa</taxon>
        <taxon>Evosea</taxon>
        <taxon>Eumycetozoa</taxon>
        <taxon>Dictyostelia</taxon>
        <taxon>Acytosteliales</taxon>
        <taxon>Acytosteliaceae</taxon>
        <taxon>Heterostelium</taxon>
    </lineage>
</organism>
<dbReference type="InParanoid" id="D3AZW7"/>
<dbReference type="InterPro" id="IPR001810">
    <property type="entry name" value="F-box_dom"/>
</dbReference>
<dbReference type="AlphaFoldDB" id="D3AZW7"/>
<dbReference type="InterPro" id="IPR036047">
    <property type="entry name" value="F-box-like_dom_sf"/>
</dbReference>
<evidence type="ECO:0000313" key="3">
    <source>
        <dbReference type="Proteomes" id="UP000001396"/>
    </source>
</evidence>
<dbReference type="PROSITE" id="PS50181">
    <property type="entry name" value="FBOX"/>
    <property type="match status" value="1"/>
</dbReference>
<dbReference type="InterPro" id="IPR016024">
    <property type="entry name" value="ARM-type_fold"/>
</dbReference>
<protein>
    <recommendedName>
        <fullName evidence="1">F-box domain-containing protein</fullName>
    </recommendedName>
</protein>
<name>D3AZW7_HETP5</name>
<keyword evidence="3" id="KW-1185">Reference proteome</keyword>
<accession>D3AZW7</accession>
<dbReference type="SUPFAM" id="SSF48371">
    <property type="entry name" value="ARM repeat"/>
    <property type="match status" value="1"/>
</dbReference>
<dbReference type="Proteomes" id="UP000001396">
    <property type="component" value="Unassembled WGS sequence"/>
</dbReference>
<reference evidence="2 3" key="1">
    <citation type="journal article" date="2011" name="Genome Res.">
        <title>Phylogeny-wide analysis of social amoeba genomes highlights ancient origins for complex intercellular communication.</title>
        <authorList>
            <person name="Heidel A.J."/>
            <person name="Lawal H.M."/>
            <person name="Felder M."/>
            <person name="Schilde C."/>
            <person name="Helps N.R."/>
            <person name="Tunggal B."/>
            <person name="Rivero F."/>
            <person name="John U."/>
            <person name="Schleicher M."/>
            <person name="Eichinger L."/>
            <person name="Platzer M."/>
            <person name="Noegel A.A."/>
            <person name="Schaap P."/>
            <person name="Gloeckner G."/>
        </authorList>
    </citation>
    <scope>NUCLEOTIDE SEQUENCE [LARGE SCALE GENOMIC DNA]</scope>
    <source>
        <strain evidence="3">ATCC 26659 / Pp 5 / PN500</strain>
    </source>
</reference>
<dbReference type="Gene3D" id="1.25.10.10">
    <property type="entry name" value="Leucine-rich Repeat Variant"/>
    <property type="match status" value="1"/>
</dbReference>
<dbReference type="Gene3D" id="1.20.1280.50">
    <property type="match status" value="1"/>
</dbReference>
<gene>
    <name evidence="2" type="ORF">PPL_01581</name>
</gene>
<dbReference type="GeneID" id="31357110"/>
<evidence type="ECO:0000313" key="2">
    <source>
        <dbReference type="EMBL" id="EFA84591.1"/>
    </source>
</evidence>
<evidence type="ECO:0000259" key="1">
    <source>
        <dbReference type="PROSITE" id="PS50181"/>
    </source>
</evidence>